<dbReference type="InterPro" id="IPR045116">
    <property type="entry name" value="Clp1/Grc3"/>
</dbReference>
<evidence type="ECO:0000256" key="5">
    <source>
        <dbReference type="ARBA" id="ARBA00022741"/>
    </source>
</evidence>
<evidence type="ECO:0000256" key="8">
    <source>
        <dbReference type="ARBA" id="ARBA00023242"/>
    </source>
</evidence>
<dbReference type="PANTHER" id="PTHR12755">
    <property type="entry name" value="CLEAVAGE/POLYADENYLATION FACTOR IA SUBUNIT CLP1P"/>
    <property type="match status" value="1"/>
</dbReference>
<dbReference type="GO" id="GO:0051731">
    <property type="term" value="F:polynucleotide 5'-hydroxyl-kinase activity"/>
    <property type="evidence" value="ECO:0007669"/>
    <property type="project" value="InterPro"/>
</dbReference>
<dbReference type="Pfam" id="PF24419">
    <property type="entry name" value="Cupin_NOL9"/>
    <property type="match status" value="1"/>
</dbReference>
<dbReference type="PANTHER" id="PTHR12755:SF3">
    <property type="entry name" value="POLYNUCLEOTIDE 5'-HYDROXYL-KINASE NOL9"/>
    <property type="match status" value="1"/>
</dbReference>
<evidence type="ECO:0000256" key="6">
    <source>
        <dbReference type="ARBA" id="ARBA00022777"/>
    </source>
</evidence>
<evidence type="ECO:0000256" key="3">
    <source>
        <dbReference type="ARBA" id="ARBA00022552"/>
    </source>
</evidence>
<keyword evidence="6" id="KW-0418">Kinase</keyword>
<dbReference type="Gene3D" id="3.40.50.300">
    <property type="entry name" value="P-loop containing nucleotide triphosphate hydrolases"/>
    <property type="match status" value="1"/>
</dbReference>
<dbReference type="EMBL" id="CH964282">
    <property type="protein sequence ID" value="KRG00244.1"/>
    <property type="molecule type" value="Genomic_DNA"/>
</dbReference>
<keyword evidence="4" id="KW-0808">Transferase</keyword>
<evidence type="ECO:0000256" key="9">
    <source>
        <dbReference type="ARBA" id="ARBA00071212"/>
    </source>
</evidence>
<dbReference type="SUPFAM" id="SSF52540">
    <property type="entry name" value="P-loop containing nucleoside triphosphate hydrolases"/>
    <property type="match status" value="2"/>
</dbReference>
<feature type="domain" description="NOL9 N-terminal" evidence="11">
    <location>
        <begin position="131"/>
        <end position="280"/>
    </location>
</feature>
<dbReference type="GO" id="GO:0005730">
    <property type="term" value="C:nucleolus"/>
    <property type="evidence" value="ECO:0007669"/>
    <property type="project" value="UniProtKB-SubCell"/>
</dbReference>
<name>A0A0Q9X3Z4_DROWI</name>
<evidence type="ECO:0000256" key="4">
    <source>
        <dbReference type="ARBA" id="ARBA00022679"/>
    </source>
</evidence>
<dbReference type="FunCoup" id="A0A0Q9X3Z4">
    <property type="interactions" value="872"/>
</dbReference>
<dbReference type="OrthoDB" id="2405412at2759"/>
<keyword evidence="14" id="KW-1185">Reference proteome</keyword>
<keyword evidence="3" id="KW-0698">rRNA processing</keyword>
<comment type="similarity">
    <text evidence="2">Belongs to the Clp1 family. NOL9/GRC3 subfamily.</text>
</comment>
<sequence length="672" mass="76555">MSAVLGDIAHLSCGWFNTADVGIVDDAATFSTGDICKLILNLDGTKLNWSCESNSQKRKCCWENNCSISTAESKIRKIYVYGDKNEITKLNKREHVDPIDNTIQLAGEHSQKETIYYPFLYEVQNDFTELSVFENSPKGNQVLGVIKGDIEFYGTLLITLLSGQISINGFKAIKNQPLTIYSPRGINWVSIKTMKRKRYSTEDKINLEELSHFFSYMQLENIKDKYNYKEDAIVLFQRNTVAKNLVSIFNRNMAQNIFPQFHGTNRPHYQSEFLLSCLIQRASKANILQVPPVWAKLKLKKNSRMIVVGGKNVGKSTLVRFLINRHLHRFSRILLIDLDIGQPEVFIPQTISCTLINGPHLGPGFFFNKEPDRAYVVGDINIVMCAEQYVRAVKQLLEYVHKNSVYMEIPWLINTMGYNKGFGQELIAFLIKTIKPTDVVEISSSNRINNFNFPLEWKLLKHVKPIICMNEQLRAAKIKKYALHRLPTMVPHYDPEIWTMSSKDMRYSNLLARLSKCLKSNLNCFSGCQPFRASLQDLEIIHPNCKMADREELIAGMEANVVYLGKLTYRGLPECLGLAIVRAVDYVQNLVYLSPSLSVSALSQVNCIILAGELTLPTGFFKDQGPSVTNDVPFVFRLDGSKSSKAIQQIYCRPSSFFKQTAKRKKKQSTRH</sequence>
<feature type="domain" description="NOL9 C-terminal" evidence="12">
    <location>
        <begin position="528"/>
        <end position="614"/>
    </location>
</feature>
<dbReference type="InParanoid" id="A0A0Q9X3Z4"/>
<dbReference type="Proteomes" id="UP000007798">
    <property type="component" value="Unassembled WGS sequence"/>
</dbReference>
<evidence type="ECO:0000259" key="10">
    <source>
        <dbReference type="Pfam" id="PF16575"/>
    </source>
</evidence>
<reference evidence="13 14" key="1">
    <citation type="journal article" date="2007" name="Nature">
        <title>Evolution of genes and genomes on the Drosophila phylogeny.</title>
        <authorList>
            <consortium name="Drosophila 12 Genomes Consortium"/>
            <person name="Clark A.G."/>
            <person name="Eisen M.B."/>
            <person name="Smith D.R."/>
            <person name="Bergman C.M."/>
            <person name="Oliver B."/>
            <person name="Markow T.A."/>
            <person name="Kaufman T.C."/>
            <person name="Kellis M."/>
            <person name="Gelbart W."/>
            <person name="Iyer V.N."/>
            <person name="Pollard D.A."/>
            <person name="Sackton T.B."/>
            <person name="Larracuente A.M."/>
            <person name="Singh N.D."/>
            <person name="Abad J.P."/>
            <person name="Abt D.N."/>
            <person name="Adryan B."/>
            <person name="Aguade M."/>
            <person name="Akashi H."/>
            <person name="Anderson W.W."/>
            <person name="Aquadro C.F."/>
            <person name="Ardell D.H."/>
            <person name="Arguello R."/>
            <person name="Artieri C.G."/>
            <person name="Barbash D.A."/>
            <person name="Barker D."/>
            <person name="Barsanti P."/>
            <person name="Batterham P."/>
            <person name="Batzoglou S."/>
            <person name="Begun D."/>
            <person name="Bhutkar A."/>
            <person name="Blanco E."/>
            <person name="Bosak S.A."/>
            <person name="Bradley R.K."/>
            <person name="Brand A.D."/>
            <person name="Brent M.R."/>
            <person name="Brooks A.N."/>
            <person name="Brown R.H."/>
            <person name="Butlin R.K."/>
            <person name="Caggese C."/>
            <person name="Calvi B.R."/>
            <person name="Bernardo de Carvalho A."/>
            <person name="Caspi A."/>
            <person name="Castrezana S."/>
            <person name="Celniker S.E."/>
            <person name="Chang J.L."/>
            <person name="Chapple C."/>
            <person name="Chatterji S."/>
            <person name="Chinwalla A."/>
            <person name="Civetta A."/>
            <person name="Clifton S.W."/>
            <person name="Comeron J.M."/>
            <person name="Costello J.C."/>
            <person name="Coyne J.A."/>
            <person name="Daub J."/>
            <person name="David R.G."/>
            <person name="Delcher A.L."/>
            <person name="Delehaunty K."/>
            <person name="Do C.B."/>
            <person name="Ebling H."/>
            <person name="Edwards K."/>
            <person name="Eickbush T."/>
            <person name="Evans J.D."/>
            <person name="Filipski A."/>
            <person name="Findeiss S."/>
            <person name="Freyhult E."/>
            <person name="Fulton L."/>
            <person name="Fulton R."/>
            <person name="Garcia A.C."/>
            <person name="Gardiner A."/>
            <person name="Garfield D.A."/>
            <person name="Garvin B.E."/>
            <person name="Gibson G."/>
            <person name="Gilbert D."/>
            <person name="Gnerre S."/>
            <person name="Godfrey J."/>
            <person name="Good R."/>
            <person name="Gotea V."/>
            <person name="Gravely B."/>
            <person name="Greenberg A.J."/>
            <person name="Griffiths-Jones S."/>
            <person name="Gross S."/>
            <person name="Guigo R."/>
            <person name="Gustafson E.A."/>
            <person name="Haerty W."/>
            <person name="Hahn M.W."/>
            <person name="Halligan D.L."/>
            <person name="Halpern A.L."/>
            <person name="Halter G.M."/>
            <person name="Han M.V."/>
            <person name="Heger A."/>
            <person name="Hillier L."/>
            <person name="Hinrichs A.S."/>
            <person name="Holmes I."/>
            <person name="Hoskins R.A."/>
            <person name="Hubisz M.J."/>
            <person name="Hultmark D."/>
            <person name="Huntley M.A."/>
            <person name="Jaffe D.B."/>
            <person name="Jagadeeshan S."/>
            <person name="Jeck W.R."/>
            <person name="Johnson J."/>
            <person name="Jones C.D."/>
            <person name="Jordan W.C."/>
            <person name="Karpen G.H."/>
            <person name="Kataoka E."/>
            <person name="Keightley P.D."/>
            <person name="Kheradpour P."/>
            <person name="Kirkness E.F."/>
            <person name="Koerich L.B."/>
            <person name="Kristiansen K."/>
            <person name="Kudrna D."/>
            <person name="Kulathinal R.J."/>
            <person name="Kumar S."/>
            <person name="Kwok R."/>
            <person name="Lander E."/>
            <person name="Langley C.H."/>
            <person name="Lapoint R."/>
            <person name="Lazzaro B.P."/>
            <person name="Lee S.J."/>
            <person name="Levesque L."/>
            <person name="Li R."/>
            <person name="Lin C.F."/>
            <person name="Lin M.F."/>
            <person name="Lindblad-Toh K."/>
            <person name="Llopart A."/>
            <person name="Long M."/>
            <person name="Low L."/>
            <person name="Lozovsky E."/>
            <person name="Lu J."/>
            <person name="Luo M."/>
            <person name="Machado C.A."/>
            <person name="Makalowski W."/>
            <person name="Marzo M."/>
            <person name="Matsuda M."/>
            <person name="Matzkin L."/>
            <person name="McAllister B."/>
            <person name="McBride C.S."/>
            <person name="McKernan B."/>
            <person name="McKernan K."/>
            <person name="Mendez-Lago M."/>
            <person name="Minx P."/>
            <person name="Mollenhauer M.U."/>
            <person name="Montooth K."/>
            <person name="Mount S.M."/>
            <person name="Mu X."/>
            <person name="Myers E."/>
            <person name="Negre B."/>
            <person name="Newfeld S."/>
            <person name="Nielsen R."/>
            <person name="Noor M.A."/>
            <person name="O'Grady P."/>
            <person name="Pachter L."/>
            <person name="Papaceit M."/>
            <person name="Parisi M.J."/>
            <person name="Parisi M."/>
            <person name="Parts L."/>
            <person name="Pedersen J.S."/>
            <person name="Pesole G."/>
            <person name="Phillippy A.M."/>
            <person name="Ponting C.P."/>
            <person name="Pop M."/>
            <person name="Porcelli D."/>
            <person name="Powell J.R."/>
            <person name="Prohaska S."/>
            <person name="Pruitt K."/>
            <person name="Puig M."/>
            <person name="Quesneville H."/>
            <person name="Ram K.R."/>
            <person name="Rand D."/>
            <person name="Rasmussen M.D."/>
            <person name="Reed L.K."/>
            <person name="Reenan R."/>
            <person name="Reily A."/>
            <person name="Remington K.A."/>
            <person name="Rieger T.T."/>
            <person name="Ritchie M.G."/>
            <person name="Robin C."/>
            <person name="Rogers Y.H."/>
            <person name="Rohde C."/>
            <person name="Rozas J."/>
            <person name="Rubenfield M.J."/>
            <person name="Ruiz A."/>
            <person name="Russo S."/>
            <person name="Salzberg S.L."/>
            <person name="Sanchez-Gracia A."/>
            <person name="Saranga D.J."/>
            <person name="Sato H."/>
            <person name="Schaeffer S.W."/>
            <person name="Schatz M.C."/>
            <person name="Schlenke T."/>
            <person name="Schwartz R."/>
            <person name="Segarra C."/>
            <person name="Singh R.S."/>
            <person name="Sirot L."/>
            <person name="Sirota M."/>
            <person name="Sisneros N.B."/>
            <person name="Smith C.D."/>
            <person name="Smith T.F."/>
            <person name="Spieth J."/>
            <person name="Stage D.E."/>
            <person name="Stark A."/>
            <person name="Stephan W."/>
            <person name="Strausberg R.L."/>
            <person name="Strempel S."/>
            <person name="Sturgill D."/>
            <person name="Sutton G."/>
            <person name="Sutton G.G."/>
            <person name="Tao W."/>
            <person name="Teichmann S."/>
            <person name="Tobari Y.N."/>
            <person name="Tomimura Y."/>
            <person name="Tsolas J.M."/>
            <person name="Valente V.L."/>
            <person name="Venter E."/>
            <person name="Venter J.C."/>
            <person name="Vicario S."/>
            <person name="Vieira F.G."/>
            <person name="Vilella A.J."/>
            <person name="Villasante A."/>
            <person name="Walenz B."/>
            <person name="Wang J."/>
            <person name="Wasserman M."/>
            <person name="Watts T."/>
            <person name="Wilson D."/>
            <person name="Wilson R.K."/>
            <person name="Wing R.A."/>
            <person name="Wolfner M.F."/>
            <person name="Wong A."/>
            <person name="Wong G.K."/>
            <person name="Wu C.I."/>
            <person name="Wu G."/>
            <person name="Yamamoto D."/>
            <person name="Yang H.P."/>
            <person name="Yang S.P."/>
            <person name="Yorke J.A."/>
            <person name="Yoshida K."/>
            <person name="Zdobnov E."/>
            <person name="Zhang P."/>
            <person name="Zhang Y."/>
            <person name="Zimin A.V."/>
            <person name="Baldwin J."/>
            <person name="Abdouelleil A."/>
            <person name="Abdulkadir J."/>
            <person name="Abebe A."/>
            <person name="Abera B."/>
            <person name="Abreu J."/>
            <person name="Acer S.C."/>
            <person name="Aftuck L."/>
            <person name="Alexander A."/>
            <person name="An P."/>
            <person name="Anderson E."/>
            <person name="Anderson S."/>
            <person name="Arachi H."/>
            <person name="Azer M."/>
            <person name="Bachantsang P."/>
            <person name="Barry A."/>
            <person name="Bayul T."/>
            <person name="Berlin A."/>
            <person name="Bessette D."/>
            <person name="Bloom T."/>
            <person name="Blye J."/>
            <person name="Boguslavskiy L."/>
            <person name="Bonnet C."/>
            <person name="Boukhgalter B."/>
            <person name="Bourzgui I."/>
            <person name="Brown A."/>
            <person name="Cahill P."/>
            <person name="Channer S."/>
            <person name="Cheshatsang Y."/>
            <person name="Chuda L."/>
            <person name="Citroen M."/>
            <person name="Collymore A."/>
            <person name="Cooke P."/>
            <person name="Costello M."/>
            <person name="D'Aco K."/>
            <person name="Daza R."/>
            <person name="De Haan G."/>
            <person name="DeGray S."/>
            <person name="DeMaso C."/>
            <person name="Dhargay N."/>
            <person name="Dooley K."/>
            <person name="Dooley E."/>
            <person name="Doricent M."/>
            <person name="Dorje P."/>
            <person name="Dorjee K."/>
            <person name="Dupes A."/>
            <person name="Elong R."/>
            <person name="Falk J."/>
            <person name="Farina A."/>
            <person name="Faro S."/>
            <person name="Ferguson D."/>
            <person name="Fisher S."/>
            <person name="Foley C.D."/>
            <person name="Franke A."/>
            <person name="Friedrich D."/>
            <person name="Gadbois L."/>
            <person name="Gearin G."/>
            <person name="Gearin C.R."/>
            <person name="Giannoukos G."/>
            <person name="Goode T."/>
            <person name="Graham J."/>
            <person name="Grandbois E."/>
            <person name="Grewal S."/>
            <person name="Gyaltsen K."/>
            <person name="Hafez N."/>
            <person name="Hagos B."/>
            <person name="Hall J."/>
            <person name="Henson C."/>
            <person name="Hollinger A."/>
            <person name="Honan T."/>
            <person name="Huard M.D."/>
            <person name="Hughes L."/>
            <person name="Hurhula B."/>
            <person name="Husby M.E."/>
            <person name="Kamat A."/>
            <person name="Kanga B."/>
            <person name="Kashin S."/>
            <person name="Khazanovich D."/>
            <person name="Kisner P."/>
            <person name="Lance K."/>
            <person name="Lara M."/>
            <person name="Lee W."/>
            <person name="Lennon N."/>
            <person name="Letendre F."/>
            <person name="LeVine R."/>
            <person name="Lipovsky A."/>
            <person name="Liu X."/>
            <person name="Liu J."/>
            <person name="Liu S."/>
            <person name="Lokyitsang T."/>
            <person name="Lokyitsang Y."/>
            <person name="Lubonja R."/>
            <person name="Lui A."/>
            <person name="MacDonald P."/>
            <person name="Magnisalis V."/>
            <person name="Maru K."/>
            <person name="Matthews C."/>
            <person name="McCusker W."/>
            <person name="McDonough S."/>
            <person name="Mehta T."/>
            <person name="Meldrim J."/>
            <person name="Meneus L."/>
            <person name="Mihai O."/>
            <person name="Mihalev A."/>
            <person name="Mihova T."/>
            <person name="Mittelman R."/>
            <person name="Mlenga V."/>
            <person name="Montmayeur A."/>
            <person name="Mulrain L."/>
            <person name="Navidi A."/>
            <person name="Naylor J."/>
            <person name="Negash T."/>
            <person name="Nguyen T."/>
            <person name="Nguyen N."/>
            <person name="Nicol R."/>
            <person name="Norbu C."/>
            <person name="Norbu N."/>
            <person name="Novod N."/>
            <person name="O'Neill B."/>
            <person name="Osman S."/>
            <person name="Markiewicz E."/>
            <person name="Oyono O.L."/>
            <person name="Patti C."/>
            <person name="Phunkhang P."/>
            <person name="Pierre F."/>
            <person name="Priest M."/>
            <person name="Raghuraman S."/>
            <person name="Rege F."/>
            <person name="Reyes R."/>
            <person name="Rise C."/>
            <person name="Rogov P."/>
            <person name="Ross K."/>
            <person name="Ryan E."/>
            <person name="Settipalli S."/>
            <person name="Shea T."/>
            <person name="Sherpa N."/>
            <person name="Shi L."/>
            <person name="Shih D."/>
            <person name="Sparrow T."/>
            <person name="Spaulding J."/>
            <person name="Stalker J."/>
            <person name="Stange-Thomann N."/>
            <person name="Stavropoulos S."/>
            <person name="Stone C."/>
            <person name="Strader C."/>
            <person name="Tesfaye S."/>
            <person name="Thomson T."/>
            <person name="Thoulutsang Y."/>
            <person name="Thoulutsang D."/>
            <person name="Topham K."/>
            <person name="Topping I."/>
            <person name="Tsamla T."/>
            <person name="Vassiliev H."/>
            <person name="Vo A."/>
            <person name="Wangchuk T."/>
            <person name="Wangdi T."/>
            <person name="Weiand M."/>
            <person name="Wilkinson J."/>
            <person name="Wilson A."/>
            <person name="Yadav S."/>
            <person name="Young G."/>
            <person name="Yu Q."/>
            <person name="Zembek L."/>
            <person name="Zhong D."/>
            <person name="Zimmer A."/>
            <person name="Zwirko Z."/>
            <person name="Jaffe D.B."/>
            <person name="Alvarez P."/>
            <person name="Brockman W."/>
            <person name="Butler J."/>
            <person name="Chin C."/>
            <person name="Gnerre S."/>
            <person name="Grabherr M."/>
            <person name="Kleber M."/>
            <person name="Mauceli E."/>
            <person name="MacCallum I."/>
        </authorList>
    </citation>
    <scope>NUCLEOTIDE SEQUENCE [LARGE SCALE GENOMIC DNA]</scope>
    <source>
        <strain evidence="14">Tucson 14030-0811.24</strain>
    </source>
</reference>
<evidence type="ECO:0000313" key="13">
    <source>
        <dbReference type="EMBL" id="KRG00244.1"/>
    </source>
</evidence>
<comment type="subcellular location">
    <subcellularLocation>
        <location evidence="1">Nucleus</location>
        <location evidence="1">Nucleolus</location>
    </subcellularLocation>
</comment>
<dbReference type="AlphaFoldDB" id="A0A0Q9X3Z4"/>
<keyword evidence="7" id="KW-0067">ATP-binding</keyword>
<evidence type="ECO:0000259" key="11">
    <source>
        <dbReference type="Pfam" id="PF24419"/>
    </source>
</evidence>
<dbReference type="InterPro" id="IPR032319">
    <property type="entry name" value="CLP1_P"/>
</dbReference>
<gene>
    <name evidence="13" type="primary">Dwil\GK26913</name>
    <name evidence="13" type="ORF">Dwil_GK26913</name>
</gene>
<dbReference type="GO" id="GO:0000448">
    <property type="term" value="P:cleavage in ITS2 between 5.8S rRNA and LSU-rRNA of tricistronic rRNA transcript (SSU-rRNA, 5.8S rRNA, LSU-rRNA)"/>
    <property type="evidence" value="ECO:0007669"/>
    <property type="project" value="TreeGrafter"/>
</dbReference>
<protein>
    <recommendedName>
        <fullName evidence="9">Polynucleotide 5'-hydroxyl-kinase NOL9</fullName>
    </recommendedName>
</protein>
<dbReference type="STRING" id="7260.A0A0Q9X3Z4"/>
<evidence type="ECO:0000259" key="12">
    <source>
        <dbReference type="Pfam" id="PF25467"/>
    </source>
</evidence>
<feature type="domain" description="Clp1 P-loop" evidence="10">
    <location>
        <begin position="309"/>
        <end position="453"/>
    </location>
</feature>
<accession>A0A0Q9X3Z4</accession>
<dbReference type="InterPro" id="IPR057570">
    <property type="entry name" value="NOL9_C"/>
</dbReference>
<keyword evidence="8" id="KW-0539">Nucleus</keyword>
<dbReference type="GO" id="GO:0005524">
    <property type="term" value="F:ATP binding"/>
    <property type="evidence" value="ECO:0007669"/>
    <property type="project" value="UniProtKB-KW"/>
</dbReference>
<organism evidence="13 14">
    <name type="scientific">Drosophila willistoni</name>
    <name type="common">Fruit fly</name>
    <dbReference type="NCBI Taxonomy" id="7260"/>
    <lineage>
        <taxon>Eukaryota</taxon>
        <taxon>Metazoa</taxon>
        <taxon>Ecdysozoa</taxon>
        <taxon>Arthropoda</taxon>
        <taxon>Hexapoda</taxon>
        <taxon>Insecta</taxon>
        <taxon>Pterygota</taxon>
        <taxon>Neoptera</taxon>
        <taxon>Endopterygota</taxon>
        <taxon>Diptera</taxon>
        <taxon>Brachycera</taxon>
        <taxon>Muscomorpha</taxon>
        <taxon>Ephydroidea</taxon>
        <taxon>Drosophilidae</taxon>
        <taxon>Drosophila</taxon>
        <taxon>Sophophora</taxon>
    </lineage>
</organism>
<dbReference type="InterPro" id="IPR057573">
    <property type="entry name" value="NOL9_N"/>
</dbReference>
<dbReference type="InterPro" id="IPR027417">
    <property type="entry name" value="P-loop_NTPase"/>
</dbReference>
<evidence type="ECO:0000256" key="1">
    <source>
        <dbReference type="ARBA" id="ARBA00004604"/>
    </source>
</evidence>
<dbReference type="Pfam" id="PF25467">
    <property type="entry name" value="NOL9_C"/>
    <property type="match status" value="1"/>
</dbReference>
<proteinExistence type="inferred from homology"/>
<evidence type="ECO:0000256" key="7">
    <source>
        <dbReference type="ARBA" id="ARBA00022840"/>
    </source>
</evidence>
<evidence type="ECO:0000256" key="2">
    <source>
        <dbReference type="ARBA" id="ARBA00011003"/>
    </source>
</evidence>
<keyword evidence="5" id="KW-0547">Nucleotide-binding</keyword>
<evidence type="ECO:0000313" key="14">
    <source>
        <dbReference type="Proteomes" id="UP000007798"/>
    </source>
</evidence>
<dbReference type="Pfam" id="PF16575">
    <property type="entry name" value="CLP1_P"/>
    <property type="match status" value="1"/>
</dbReference>